<feature type="non-terminal residue" evidence="1">
    <location>
        <position position="1"/>
    </location>
</feature>
<organism evidence="1 2">
    <name type="scientific">Candidatus Uhrbacteria bacterium CG10_big_fil_rev_8_21_14_0_10_48_16</name>
    <dbReference type="NCBI Taxonomy" id="1975038"/>
    <lineage>
        <taxon>Bacteria</taxon>
        <taxon>Candidatus Uhriibacteriota</taxon>
    </lineage>
</organism>
<protein>
    <submittedName>
        <fullName evidence="1">Uncharacterized protein</fullName>
    </submittedName>
</protein>
<dbReference type="Proteomes" id="UP000231436">
    <property type="component" value="Unassembled WGS sequence"/>
</dbReference>
<sequence>HKKDTTLFQTKNFAYYCEESYKIMTNICARPRKDGKIELIDALKVPFKFIPAELGAKAVFVVRMQSTRGMDSRKATLLGKAIQAYMDRNDTSQFATAAIGIIDKGQQLYGRWNTLVLTEYANGTWSFANLRFASVQLSVNEDYGVMRDDMVAIVDANSLVDTLLDSKKLDETIDDGYQLETMDPNQKGYLVRADTERNHALSVVSDGQKTILDGDYQIVDGGTFEGDEVVIPGIQANGKANGHLVLVSGNDEDWTVQAIPRNEATGNYAQAFAQAS</sequence>
<accession>A0A2M8LG38</accession>
<dbReference type="AlphaFoldDB" id="A0A2M8LG38"/>
<name>A0A2M8LG38_9BACT</name>
<dbReference type="EMBL" id="PFEU01000022">
    <property type="protein sequence ID" value="PJE76409.1"/>
    <property type="molecule type" value="Genomic_DNA"/>
</dbReference>
<proteinExistence type="predicted"/>
<reference evidence="2" key="1">
    <citation type="submission" date="2017-09" db="EMBL/GenBank/DDBJ databases">
        <title>Depth-based differentiation of microbial function through sediment-hosted aquifers and enrichment of novel symbionts in the deep terrestrial subsurface.</title>
        <authorList>
            <person name="Probst A.J."/>
            <person name="Ladd B."/>
            <person name="Jarett J.K."/>
            <person name="Geller-Mcgrath D.E."/>
            <person name="Sieber C.M.K."/>
            <person name="Emerson J.B."/>
            <person name="Anantharaman K."/>
            <person name="Thomas B.C."/>
            <person name="Malmstrom R."/>
            <person name="Stieglmeier M."/>
            <person name="Klingl A."/>
            <person name="Woyke T."/>
            <person name="Ryan C.M."/>
            <person name="Banfield J.F."/>
        </authorList>
    </citation>
    <scope>NUCLEOTIDE SEQUENCE [LARGE SCALE GENOMIC DNA]</scope>
</reference>
<evidence type="ECO:0000313" key="2">
    <source>
        <dbReference type="Proteomes" id="UP000231436"/>
    </source>
</evidence>
<comment type="caution">
    <text evidence="1">The sequence shown here is derived from an EMBL/GenBank/DDBJ whole genome shotgun (WGS) entry which is preliminary data.</text>
</comment>
<gene>
    <name evidence="1" type="ORF">COV05_04615</name>
</gene>
<evidence type="ECO:0000313" key="1">
    <source>
        <dbReference type="EMBL" id="PJE76409.1"/>
    </source>
</evidence>